<reference evidence="2 3" key="1">
    <citation type="submission" date="2017-12" db="EMBL/GenBank/DDBJ databases">
        <title>Comparative genomics of Botrytis spp.</title>
        <authorList>
            <person name="Valero-Jimenez C.A."/>
            <person name="Tapia P."/>
            <person name="Veloso J."/>
            <person name="Silva-Moreno E."/>
            <person name="Staats M."/>
            <person name="Valdes J.H."/>
            <person name="Van Kan J.A.L."/>
        </authorList>
    </citation>
    <scope>NUCLEOTIDE SEQUENCE [LARGE SCALE GENOMIC DNA]</scope>
    <source>
        <strain evidence="2 3">MUCL11595</strain>
    </source>
</reference>
<evidence type="ECO:0000256" key="1">
    <source>
        <dbReference type="SAM" id="MobiDB-lite"/>
    </source>
</evidence>
<gene>
    <name evidence="2" type="ORF">BCON_0131g00290</name>
</gene>
<dbReference type="Proteomes" id="UP000297527">
    <property type="component" value="Unassembled WGS sequence"/>
</dbReference>
<evidence type="ECO:0000313" key="3">
    <source>
        <dbReference type="Proteomes" id="UP000297527"/>
    </source>
</evidence>
<name>A0A4Z1I2T0_9HELO</name>
<keyword evidence="3" id="KW-1185">Reference proteome</keyword>
<feature type="region of interest" description="Disordered" evidence="1">
    <location>
        <begin position="38"/>
        <end position="80"/>
    </location>
</feature>
<accession>A0A4Z1I2T0</accession>
<sequence length="80" mass="9109">MAGLEFIVVCREVSRISYEVMNLWRVSIKLKLSRFRCKKRSDPTTPKDETKEADERATDGTAIFEGPRAPTPIKNAQPQV</sequence>
<dbReference type="EMBL" id="PQXN01000131">
    <property type="protein sequence ID" value="TGO53030.1"/>
    <property type="molecule type" value="Genomic_DNA"/>
</dbReference>
<protein>
    <submittedName>
        <fullName evidence="2">Uncharacterized protein</fullName>
    </submittedName>
</protein>
<feature type="compositionally biased region" description="Basic and acidic residues" evidence="1">
    <location>
        <begin position="40"/>
        <end position="58"/>
    </location>
</feature>
<evidence type="ECO:0000313" key="2">
    <source>
        <dbReference type="EMBL" id="TGO53030.1"/>
    </source>
</evidence>
<proteinExistence type="predicted"/>
<comment type="caution">
    <text evidence="2">The sequence shown here is derived from an EMBL/GenBank/DDBJ whole genome shotgun (WGS) entry which is preliminary data.</text>
</comment>
<dbReference type="AlphaFoldDB" id="A0A4Z1I2T0"/>
<organism evidence="2 3">
    <name type="scientific">Botryotinia convoluta</name>
    <dbReference type="NCBI Taxonomy" id="54673"/>
    <lineage>
        <taxon>Eukaryota</taxon>
        <taxon>Fungi</taxon>
        <taxon>Dikarya</taxon>
        <taxon>Ascomycota</taxon>
        <taxon>Pezizomycotina</taxon>
        <taxon>Leotiomycetes</taxon>
        <taxon>Helotiales</taxon>
        <taxon>Sclerotiniaceae</taxon>
        <taxon>Botryotinia</taxon>
    </lineage>
</organism>